<dbReference type="KEGG" id="drc:G0Q07_00890"/>
<dbReference type="InterPro" id="IPR013783">
    <property type="entry name" value="Ig-like_fold"/>
</dbReference>
<accession>A0A6C0RAB1</accession>
<dbReference type="AlphaFoldDB" id="A0A6C0RAB1"/>
<dbReference type="Proteomes" id="UP000474630">
    <property type="component" value="Chromosome"/>
</dbReference>
<evidence type="ECO:0000313" key="1">
    <source>
        <dbReference type="EMBL" id="QIA06373.1"/>
    </source>
</evidence>
<dbReference type="RefSeq" id="WP_163344306.1">
    <property type="nucleotide sequence ID" value="NZ_CP048409.1"/>
</dbReference>
<dbReference type="Gene3D" id="2.60.40.2810">
    <property type="match status" value="1"/>
</dbReference>
<proteinExistence type="predicted"/>
<dbReference type="NCBIfam" id="TIGR04131">
    <property type="entry name" value="Bac_Flav_CTERM"/>
    <property type="match status" value="1"/>
</dbReference>
<keyword evidence="2" id="KW-1185">Reference proteome</keyword>
<dbReference type="Gene3D" id="2.60.40.10">
    <property type="entry name" value="Immunoglobulins"/>
    <property type="match status" value="1"/>
</dbReference>
<dbReference type="Pfam" id="PF17963">
    <property type="entry name" value="Big_9"/>
    <property type="match status" value="1"/>
</dbReference>
<dbReference type="EMBL" id="CP048409">
    <property type="protein sequence ID" value="QIA06373.1"/>
    <property type="molecule type" value="Genomic_DNA"/>
</dbReference>
<dbReference type="InterPro" id="IPR026341">
    <property type="entry name" value="T9SS_type_B"/>
</dbReference>
<dbReference type="CDD" id="cd00146">
    <property type="entry name" value="PKD"/>
    <property type="match status" value="1"/>
</dbReference>
<dbReference type="Pfam" id="PF13585">
    <property type="entry name" value="CHU_C"/>
    <property type="match status" value="1"/>
</dbReference>
<evidence type="ECO:0000313" key="2">
    <source>
        <dbReference type="Proteomes" id="UP000474630"/>
    </source>
</evidence>
<sequence length="269" mass="29592">MEANAGEDFMLENESIALLNGMASFGEQLQYNWTTENGAFVSGEQTATPEISSPGTYYLTVTDGYSCSSTDSVLVSRFISAPIANDDYDTTDYQTAVTIDLLDNDEDPQGELDPMSLQVLQYPENGMVDNNGDGTVTYTPNYGFLGGDVFQYSICNYYEKCDNANVYVYITAADFFIPEAFTPNGDNVNDYFEIKGIDLFEQNSITIINRWGKTVYKAQGYGISTTPQFWDGKSNQGGGNNDLPSGTYFYVLDLGNGEQAIAGSVYIDR</sequence>
<organism evidence="1 2">
    <name type="scientific">Draconibacterium halophilum</name>
    <dbReference type="NCBI Taxonomy" id="2706887"/>
    <lineage>
        <taxon>Bacteria</taxon>
        <taxon>Pseudomonadati</taxon>
        <taxon>Bacteroidota</taxon>
        <taxon>Bacteroidia</taxon>
        <taxon>Marinilabiliales</taxon>
        <taxon>Prolixibacteraceae</taxon>
        <taxon>Draconibacterium</taxon>
    </lineage>
</organism>
<name>A0A6C0RAB1_9BACT</name>
<reference evidence="1 2" key="1">
    <citation type="submission" date="2020-02" db="EMBL/GenBank/DDBJ databases">
        <title>Genome sequencing for Draconibacterium sp. strain M1.</title>
        <authorList>
            <person name="Park S.-J."/>
        </authorList>
    </citation>
    <scope>NUCLEOTIDE SEQUENCE [LARGE SCALE GENOMIC DNA]</scope>
    <source>
        <strain evidence="1 2">M1</strain>
    </source>
</reference>
<dbReference type="SUPFAM" id="SSF49299">
    <property type="entry name" value="PKD domain"/>
    <property type="match status" value="1"/>
</dbReference>
<protein>
    <submittedName>
        <fullName evidence="1">T9SS type B sorting domain-containing protein</fullName>
    </submittedName>
</protein>
<gene>
    <name evidence="1" type="ORF">G0Q07_00890</name>
</gene>
<dbReference type="InterPro" id="IPR035986">
    <property type="entry name" value="PKD_dom_sf"/>
</dbReference>